<evidence type="ECO:0000313" key="1">
    <source>
        <dbReference type="EMBL" id="ANU36281.1"/>
    </source>
</evidence>
<dbReference type="PATRIC" id="fig|45658.7.peg.1124"/>
<dbReference type="EMBL" id="CP016414">
    <property type="protein sequence ID" value="ANU36281.1"/>
    <property type="molecule type" value="Genomic_DNA"/>
</dbReference>
<name>A0A1C7F8R8_9VIBR</name>
<dbReference type="RefSeq" id="WP_065545265.1">
    <property type="nucleotide sequence ID" value="NZ_CP016414.1"/>
</dbReference>
<reference evidence="1 2" key="1">
    <citation type="submission" date="2016-07" db="EMBL/GenBank/DDBJ databases">
        <title>Genome sequencing of Vibrio scophthalmi strain VS-05, an isolated from Paralichthys olivaceus.</title>
        <authorList>
            <person name="Han H.-J."/>
        </authorList>
    </citation>
    <scope>NUCLEOTIDE SEQUENCE [LARGE SCALE GENOMIC DNA]</scope>
    <source>
        <strain evidence="1 2">VS-05</strain>
    </source>
</reference>
<keyword evidence="2" id="KW-1185">Reference proteome</keyword>
<dbReference type="Proteomes" id="UP000092528">
    <property type="component" value="Chromosome 1"/>
</dbReference>
<gene>
    <name evidence="1" type="ORF">VSVS05_01154</name>
</gene>
<sequence>MNVGKTSLFTTLSAMLAGVSAEDIAQIVAFSVATLSGLMAIRYYWTKTKLTHLQIQALKGDSNEY</sequence>
<accession>A0A1C7F8R8</accession>
<protein>
    <recommendedName>
        <fullName evidence="3">Holin</fullName>
    </recommendedName>
</protein>
<proteinExistence type="predicted"/>
<evidence type="ECO:0000313" key="2">
    <source>
        <dbReference type="Proteomes" id="UP000092528"/>
    </source>
</evidence>
<evidence type="ECO:0008006" key="3">
    <source>
        <dbReference type="Google" id="ProtNLM"/>
    </source>
</evidence>
<dbReference type="AlphaFoldDB" id="A0A1C7F8R8"/>
<organism evidence="1 2">
    <name type="scientific">Vibrio scophthalmi</name>
    <dbReference type="NCBI Taxonomy" id="45658"/>
    <lineage>
        <taxon>Bacteria</taxon>
        <taxon>Pseudomonadati</taxon>
        <taxon>Pseudomonadota</taxon>
        <taxon>Gammaproteobacteria</taxon>
        <taxon>Vibrionales</taxon>
        <taxon>Vibrionaceae</taxon>
        <taxon>Vibrio</taxon>
    </lineage>
</organism>